<keyword evidence="3 5" id="KW-1133">Transmembrane helix</keyword>
<proteinExistence type="predicted"/>
<evidence type="ECO:0000313" key="7">
    <source>
        <dbReference type="Proteomes" id="UP000175829"/>
    </source>
</evidence>
<keyword evidence="4 5" id="KW-0472">Membrane</keyword>
<name>A0A1E7K8I2_9ACTN</name>
<dbReference type="AlphaFoldDB" id="A0A1E7K8I2"/>
<accession>A0A1E7K8I2</accession>
<dbReference type="Pfam" id="PF13564">
    <property type="entry name" value="DoxX_2"/>
    <property type="match status" value="1"/>
</dbReference>
<comment type="caution">
    <text evidence="6">The sequence shown here is derived from an EMBL/GenBank/DDBJ whole genome shotgun (WGS) entry which is preliminary data.</text>
</comment>
<evidence type="ECO:0008006" key="8">
    <source>
        <dbReference type="Google" id="ProtNLM"/>
    </source>
</evidence>
<gene>
    <name evidence="6" type="ORF">AN217_23035</name>
</gene>
<dbReference type="RefSeq" id="WP_069992750.1">
    <property type="nucleotide sequence ID" value="NZ_LJGV01000022.1"/>
</dbReference>
<feature type="transmembrane region" description="Helical" evidence="5">
    <location>
        <begin position="89"/>
        <end position="107"/>
    </location>
</feature>
<dbReference type="Proteomes" id="UP000175829">
    <property type="component" value="Unassembled WGS sequence"/>
</dbReference>
<dbReference type="EMBL" id="LJGV01000022">
    <property type="protein sequence ID" value="OEV00204.1"/>
    <property type="molecule type" value="Genomic_DNA"/>
</dbReference>
<reference evidence="6 7" key="1">
    <citation type="journal article" date="2016" name="Front. Microbiol.">
        <title>Comparative Genomics Analysis of Streptomyces Species Reveals Their Adaptation to the Marine Environment and Their Diversity at the Genomic Level.</title>
        <authorList>
            <person name="Tian X."/>
            <person name="Zhang Z."/>
            <person name="Yang T."/>
            <person name="Chen M."/>
            <person name="Li J."/>
            <person name="Chen F."/>
            <person name="Yang J."/>
            <person name="Li W."/>
            <person name="Zhang B."/>
            <person name="Zhang Z."/>
            <person name="Wu J."/>
            <person name="Zhang C."/>
            <person name="Long L."/>
            <person name="Xiao J."/>
        </authorList>
    </citation>
    <scope>NUCLEOTIDE SEQUENCE [LARGE SCALE GENOMIC DNA]</scope>
    <source>
        <strain evidence="6 7">SCSIO M10379</strain>
    </source>
</reference>
<organism evidence="6 7">
    <name type="scientific">Streptomyces qinglanensis</name>
    <dbReference type="NCBI Taxonomy" id="943816"/>
    <lineage>
        <taxon>Bacteria</taxon>
        <taxon>Bacillati</taxon>
        <taxon>Actinomycetota</taxon>
        <taxon>Actinomycetes</taxon>
        <taxon>Kitasatosporales</taxon>
        <taxon>Streptomycetaceae</taxon>
        <taxon>Streptomyces</taxon>
    </lineage>
</organism>
<feature type="transmembrane region" description="Helical" evidence="5">
    <location>
        <begin position="113"/>
        <end position="131"/>
    </location>
</feature>
<evidence type="ECO:0000256" key="4">
    <source>
        <dbReference type="ARBA" id="ARBA00023136"/>
    </source>
</evidence>
<evidence type="ECO:0000256" key="3">
    <source>
        <dbReference type="ARBA" id="ARBA00022989"/>
    </source>
</evidence>
<evidence type="ECO:0000256" key="5">
    <source>
        <dbReference type="SAM" id="Phobius"/>
    </source>
</evidence>
<comment type="subcellular location">
    <subcellularLocation>
        <location evidence="1">Membrane</location>
        <topology evidence="1">Multi-pass membrane protein</topology>
    </subcellularLocation>
</comment>
<dbReference type="InterPro" id="IPR032808">
    <property type="entry name" value="DoxX"/>
</dbReference>
<keyword evidence="2 5" id="KW-0812">Transmembrane</keyword>
<protein>
    <recommendedName>
        <fullName evidence="8">DoxX-like family protein</fullName>
    </recommendedName>
</protein>
<dbReference type="PATRIC" id="fig|943816.4.peg.4160"/>
<dbReference type="GO" id="GO:0016020">
    <property type="term" value="C:membrane"/>
    <property type="evidence" value="ECO:0007669"/>
    <property type="project" value="UniProtKB-SubCell"/>
</dbReference>
<evidence type="ECO:0000313" key="6">
    <source>
        <dbReference type="EMBL" id="OEV00204.1"/>
    </source>
</evidence>
<sequence>MSQTLSVPSATADRQEATGRRAELAAKILVVLLALFFGTASGAPKLFRAQAAVDAFDRIGWGDWFMYTVGSLEVLGAAALLVPLLSEAAALAFIGLLAGAALFNLTVLDAPGAVVTTVATAALCGFVARVRRGATVRLLHRLRSGRP</sequence>
<evidence type="ECO:0000256" key="2">
    <source>
        <dbReference type="ARBA" id="ARBA00022692"/>
    </source>
</evidence>
<feature type="transmembrane region" description="Helical" evidence="5">
    <location>
        <begin position="64"/>
        <end position="82"/>
    </location>
</feature>
<evidence type="ECO:0000256" key="1">
    <source>
        <dbReference type="ARBA" id="ARBA00004141"/>
    </source>
</evidence>
<feature type="transmembrane region" description="Helical" evidence="5">
    <location>
        <begin position="24"/>
        <end position="44"/>
    </location>
</feature>